<feature type="domain" description="Sporulation membrane protein YtrI C-terminal" evidence="3">
    <location>
        <begin position="85"/>
        <end position="160"/>
    </location>
</feature>
<dbReference type="EMBL" id="CP048286">
    <property type="protein sequence ID" value="QHW30639.1"/>
    <property type="molecule type" value="Genomic_DNA"/>
</dbReference>
<feature type="transmembrane region" description="Helical" evidence="2">
    <location>
        <begin position="12"/>
        <end position="36"/>
    </location>
</feature>
<name>A0A6C0NWR9_9BACL</name>
<keyword evidence="1" id="KW-0175">Coiled coil</keyword>
<organism evidence="4 5">
    <name type="scientific">Paenibacillus rhizovicinus</name>
    <dbReference type="NCBI Taxonomy" id="2704463"/>
    <lineage>
        <taxon>Bacteria</taxon>
        <taxon>Bacillati</taxon>
        <taxon>Bacillota</taxon>
        <taxon>Bacilli</taxon>
        <taxon>Bacillales</taxon>
        <taxon>Paenibacillaceae</taxon>
        <taxon>Paenibacillus</taxon>
    </lineage>
</organism>
<dbReference type="InterPro" id="IPR058620">
    <property type="entry name" value="YtrI_C"/>
</dbReference>
<evidence type="ECO:0000259" key="3">
    <source>
        <dbReference type="Pfam" id="PF26347"/>
    </source>
</evidence>
<keyword evidence="2" id="KW-1133">Transmembrane helix</keyword>
<evidence type="ECO:0000256" key="2">
    <source>
        <dbReference type="SAM" id="Phobius"/>
    </source>
</evidence>
<keyword evidence="2" id="KW-0812">Transmembrane</keyword>
<feature type="coiled-coil region" evidence="1">
    <location>
        <begin position="38"/>
        <end position="65"/>
    </location>
</feature>
<dbReference type="KEGG" id="prz:GZH47_07075"/>
<gene>
    <name evidence="4" type="ORF">GZH47_07075</name>
</gene>
<proteinExistence type="predicted"/>
<dbReference type="Pfam" id="PF26347">
    <property type="entry name" value="YtrI_sporulation"/>
    <property type="match status" value="1"/>
</dbReference>
<evidence type="ECO:0000313" key="4">
    <source>
        <dbReference type="EMBL" id="QHW30639.1"/>
    </source>
</evidence>
<accession>A0A6C0NWR9</accession>
<reference evidence="4 5" key="1">
    <citation type="submission" date="2020-02" db="EMBL/GenBank/DDBJ databases">
        <title>Paenibacillus sp. nov., isolated from rhizosphere soil of tomato.</title>
        <authorList>
            <person name="Weon H.-Y."/>
            <person name="Lee S.A."/>
        </authorList>
    </citation>
    <scope>NUCLEOTIDE SEQUENCE [LARGE SCALE GENOMIC DNA]</scope>
    <source>
        <strain evidence="4 5">14171R-81</strain>
    </source>
</reference>
<protein>
    <recommendedName>
        <fullName evidence="3">Sporulation membrane protein YtrI C-terminal domain-containing protein</fullName>
    </recommendedName>
</protein>
<dbReference type="AlphaFoldDB" id="A0A6C0NWR9"/>
<evidence type="ECO:0000313" key="5">
    <source>
        <dbReference type="Proteomes" id="UP000479114"/>
    </source>
</evidence>
<dbReference type="Proteomes" id="UP000479114">
    <property type="component" value="Chromosome"/>
</dbReference>
<keyword evidence="5" id="KW-1185">Reference proteome</keyword>
<sequence length="170" mass="19439">MRVPPFERFTRLMQAAAYIVLGSILGAMAYHAVFFMNFNALRDTNTELEGKLSEYEDRIEKLNQFKDQHTVVKSISTTLMDGKEDESDASLDEQSKLSLKTQLKVDLSVFLGTSIYKINTNAELARLLLRNKIYLVGGNKEYTVDIRTVLLVDNVLQVWFVAAKYDRPLH</sequence>
<dbReference type="RefSeq" id="WP_162639449.1">
    <property type="nucleotide sequence ID" value="NZ_CP048286.1"/>
</dbReference>
<keyword evidence="2" id="KW-0472">Membrane</keyword>
<evidence type="ECO:0000256" key="1">
    <source>
        <dbReference type="SAM" id="Coils"/>
    </source>
</evidence>